<reference evidence="1" key="1">
    <citation type="submission" date="2018-05" db="EMBL/GenBank/DDBJ databases">
        <authorList>
            <person name="Lanie J.A."/>
            <person name="Ng W.-L."/>
            <person name="Kazmierczak K.M."/>
            <person name="Andrzejewski T.M."/>
            <person name="Davidsen T.M."/>
            <person name="Wayne K.J."/>
            <person name="Tettelin H."/>
            <person name="Glass J.I."/>
            <person name="Rusch D."/>
            <person name="Podicherti R."/>
            <person name="Tsui H.-C.T."/>
            <person name="Winkler M.E."/>
        </authorList>
    </citation>
    <scope>NUCLEOTIDE SEQUENCE</scope>
</reference>
<gene>
    <name evidence="1" type="ORF">METZ01_LOCUS65988</name>
</gene>
<evidence type="ECO:0000313" key="1">
    <source>
        <dbReference type="EMBL" id="SVA13134.1"/>
    </source>
</evidence>
<name>A0A381TBM4_9ZZZZ</name>
<dbReference type="AlphaFoldDB" id="A0A381TBM4"/>
<accession>A0A381TBM4</accession>
<proteinExistence type="predicted"/>
<organism evidence="1">
    <name type="scientific">marine metagenome</name>
    <dbReference type="NCBI Taxonomy" id="408172"/>
    <lineage>
        <taxon>unclassified sequences</taxon>
        <taxon>metagenomes</taxon>
        <taxon>ecological metagenomes</taxon>
    </lineage>
</organism>
<sequence length="206" mass="22419">MLKRFFGFLDQSFYLRINQRVGTDSLQRADLQEPWLGHSPHRLVDGLDLHVGTSHRRNEWDVEFDCQPAHHVPVEHRSSRRAGGVDDEVDLALAHQVQRVGRAALCDPVAGLDVEPPHVAQHVGGAPGGVEGEAHVLQPAGLVDDGQLVAVLDGDVDASLDGYRQLGGEPRLQVGRGRPRVRAHHLAGGLHLGTWGGVEASQLDER</sequence>
<protein>
    <submittedName>
        <fullName evidence="1">Uncharacterized protein</fullName>
    </submittedName>
</protein>
<feature type="non-terminal residue" evidence="1">
    <location>
        <position position="206"/>
    </location>
</feature>
<dbReference type="EMBL" id="UINC01004276">
    <property type="protein sequence ID" value="SVA13134.1"/>
    <property type="molecule type" value="Genomic_DNA"/>
</dbReference>